<name>A0A7J5USP1_9MICO</name>
<dbReference type="InterPro" id="IPR015946">
    <property type="entry name" value="KH_dom-like_a/b"/>
</dbReference>
<gene>
    <name evidence="1" type="ORF">GB883_03535</name>
</gene>
<protein>
    <recommendedName>
        <fullName evidence="3">OsmC family peroxiredoxin</fullName>
    </recommendedName>
</protein>
<dbReference type="OrthoDB" id="9811389at2"/>
<sequence length="160" mass="16748">MTATLTHLHDETSRRRPVAVDGVWQGGLHTRVTARRFALQIDEPTTAGGQDNGADPVEHLLAALTGGVTVDIHTVARELGIRIGAVDIHADGAVDVRGPGVATDAGSRLERVSLHVLLTTPAPAATVKELRAAVGARSLVLNLLRDAGVRVAETWEAVPA</sequence>
<dbReference type="EMBL" id="WHJE01000009">
    <property type="protein sequence ID" value="KAE8765475.1"/>
    <property type="molecule type" value="Genomic_DNA"/>
</dbReference>
<keyword evidence="2" id="KW-1185">Reference proteome</keyword>
<dbReference type="Pfam" id="PF02566">
    <property type="entry name" value="OsmC"/>
    <property type="match status" value="1"/>
</dbReference>
<reference evidence="1 2" key="1">
    <citation type="submission" date="2019-10" db="EMBL/GenBank/DDBJ databases">
        <title>Georgenia wutianyii sp. nov. and Georgenia yuyongxinii sp. nov. isolated from plateau pika (Ochotona curzoniae) in the Qinghai-Tibet plateau of China.</title>
        <authorList>
            <person name="Tian Z."/>
        </authorList>
    </citation>
    <scope>NUCLEOTIDE SEQUENCE [LARGE SCALE GENOMIC DNA]</scope>
    <source>
        <strain evidence="1 2">DSM 21501</strain>
    </source>
</reference>
<dbReference type="InterPro" id="IPR052924">
    <property type="entry name" value="OsmC/Ohr_hydroprdx_reductase"/>
</dbReference>
<dbReference type="RefSeq" id="WP_152203000.1">
    <property type="nucleotide sequence ID" value="NZ_VUKF01000021.1"/>
</dbReference>
<dbReference type="PANTHER" id="PTHR35368">
    <property type="entry name" value="HYDROPEROXIDE REDUCTASE"/>
    <property type="match status" value="1"/>
</dbReference>
<evidence type="ECO:0000313" key="2">
    <source>
        <dbReference type="Proteomes" id="UP000451860"/>
    </source>
</evidence>
<dbReference type="AlphaFoldDB" id="A0A7J5USP1"/>
<evidence type="ECO:0000313" key="1">
    <source>
        <dbReference type="EMBL" id="KAE8765475.1"/>
    </source>
</evidence>
<dbReference type="Proteomes" id="UP000451860">
    <property type="component" value="Unassembled WGS sequence"/>
</dbReference>
<accession>A0A7J5USP1</accession>
<dbReference type="Gene3D" id="3.30.300.20">
    <property type="match status" value="1"/>
</dbReference>
<dbReference type="SUPFAM" id="SSF82784">
    <property type="entry name" value="OsmC-like"/>
    <property type="match status" value="1"/>
</dbReference>
<comment type="caution">
    <text evidence="1">The sequence shown here is derived from an EMBL/GenBank/DDBJ whole genome shotgun (WGS) entry which is preliminary data.</text>
</comment>
<dbReference type="InterPro" id="IPR036102">
    <property type="entry name" value="OsmC/Ohrsf"/>
</dbReference>
<dbReference type="InterPro" id="IPR003718">
    <property type="entry name" value="OsmC/Ohr_fam"/>
</dbReference>
<proteinExistence type="predicted"/>
<evidence type="ECO:0008006" key="3">
    <source>
        <dbReference type="Google" id="ProtNLM"/>
    </source>
</evidence>
<dbReference type="PANTHER" id="PTHR35368:SF1">
    <property type="entry name" value="HYDROPEROXIDE REDUCTASE"/>
    <property type="match status" value="1"/>
</dbReference>
<organism evidence="1 2">
    <name type="scientific">Georgenia thermotolerans</name>
    <dbReference type="NCBI Taxonomy" id="527326"/>
    <lineage>
        <taxon>Bacteria</taxon>
        <taxon>Bacillati</taxon>
        <taxon>Actinomycetota</taxon>
        <taxon>Actinomycetes</taxon>
        <taxon>Micrococcales</taxon>
        <taxon>Bogoriellaceae</taxon>
        <taxon>Georgenia</taxon>
    </lineage>
</organism>